<organism evidence="2 3">
    <name type="scientific">Collybiopsis luxurians FD-317 M1</name>
    <dbReference type="NCBI Taxonomy" id="944289"/>
    <lineage>
        <taxon>Eukaryota</taxon>
        <taxon>Fungi</taxon>
        <taxon>Dikarya</taxon>
        <taxon>Basidiomycota</taxon>
        <taxon>Agaricomycotina</taxon>
        <taxon>Agaricomycetes</taxon>
        <taxon>Agaricomycetidae</taxon>
        <taxon>Agaricales</taxon>
        <taxon>Marasmiineae</taxon>
        <taxon>Omphalotaceae</taxon>
        <taxon>Collybiopsis</taxon>
        <taxon>Collybiopsis luxurians</taxon>
    </lineage>
</organism>
<feature type="transmembrane region" description="Helical" evidence="1">
    <location>
        <begin position="46"/>
        <end position="69"/>
    </location>
</feature>
<reference evidence="2 3" key="1">
    <citation type="submission" date="2014-04" db="EMBL/GenBank/DDBJ databases">
        <title>Evolutionary Origins and Diversification of the Mycorrhizal Mutualists.</title>
        <authorList>
            <consortium name="DOE Joint Genome Institute"/>
            <consortium name="Mycorrhizal Genomics Consortium"/>
            <person name="Kohler A."/>
            <person name="Kuo A."/>
            <person name="Nagy L.G."/>
            <person name="Floudas D."/>
            <person name="Copeland A."/>
            <person name="Barry K.W."/>
            <person name="Cichocki N."/>
            <person name="Veneault-Fourrey C."/>
            <person name="LaButti K."/>
            <person name="Lindquist E.A."/>
            <person name="Lipzen A."/>
            <person name="Lundell T."/>
            <person name="Morin E."/>
            <person name="Murat C."/>
            <person name="Riley R."/>
            <person name="Ohm R."/>
            <person name="Sun H."/>
            <person name="Tunlid A."/>
            <person name="Henrissat B."/>
            <person name="Grigoriev I.V."/>
            <person name="Hibbett D.S."/>
            <person name="Martin F."/>
        </authorList>
    </citation>
    <scope>NUCLEOTIDE SEQUENCE [LARGE SCALE GENOMIC DNA]</scope>
    <source>
        <strain evidence="2 3">FD-317 M1</strain>
    </source>
</reference>
<name>A0A0D0C0X0_9AGAR</name>
<keyword evidence="1" id="KW-0472">Membrane</keyword>
<evidence type="ECO:0000313" key="3">
    <source>
        <dbReference type="Proteomes" id="UP000053593"/>
    </source>
</evidence>
<accession>A0A0D0C0X0</accession>
<keyword evidence="1" id="KW-0812">Transmembrane</keyword>
<evidence type="ECO:0000313" key="2">
    <source>
        <dbReference type="EMBL" id="KIK51322.1"/>
    </source>
</evidence>
<keyword evidence="1" id="KW-1133">Transmembrane helix</keyword>
<sequence length="75" mass="8828">MTETAEAFEPRPCHNPRAGIRLEWVAKIAREMGVRFFIHIFLRKNLSLFSIVNLLFVLFTQFCETFLIYDDLCST</sequence>
<proteinExistence type="predicted"/>
<dbReference type="AlphaFoldDB" id="A0A0D0C0X0"/>
<keyword evidence="3" id="KW-1185">Reference proteome</keyword>
<dbReference type="EMBL" id="KN834866">
    <property type="protein sequence ID" value="KIK51322.1"/>
    <property type="molecule type" value="Genomic_DNA"/>
</dbReference>
<protein>
    <submittedName>
        <fullName evidence="2">Uncharacterized protein</fullName>
    </submittedName>
</protein>
<dbReference type="HOGENOM" id="CLU_2671304_0_0_1"/>
<dbReference type="Proteomes" id="UP000053593">
    <property type="component" value="Unassembled WGS sequence"/>
</dbReference>
<evidence type="ECO:0000256" key="1">
    <source>
        <dbReference type="SAM" id="Phobius"/>
    </source>
</evidence>
<gene>
    <name evidence="2" type="ORF">GYMLUDRAFT_396562</name>
</gene>